<keyword evidence="6" id="KW-0687">Ribonucleoprotein</keyword>
<evidence type="ECO:0000256" key="3">
    <source>
        <dbReference type="ARBA" id="ARBA00022946"/>
    </source>
</evidence>
<dbReference type="GO" id="GO:0005762">
    <property type="term" value="C:mitochondrial large ribosomal subunit"/>
    <property type="evidence" value="ECO:0007669"/>
    <property type="project" value="InterPro"/>
</dbReference>
<dbReference type="OrthoDB" id="408933at2759"/>
<sequence>MRPTSLLQGASRLPLTGKRGNKDFYKGTGQARVPGGGHRTGPPGKHVVRGTAKYRLVDEKVRVFVAPTQEALGNTELKPYVATQDLDNHKSFFNPFSHAYGDRPRLPSFSPNATPMFAGTSLSRRDYTEFSKRWANLSHDERQYVVMQQRRQWWEEMSKMYGSDVAAPGAQGTQ</sequence>
<keyword evidence="5" id="KW-0496">Mitochondrion</keyword>
<evidence type="ECO:0008006" key="10">
    <source>
        <dbReference type="Google" id="ProtNLM"/>
    </source>
</evidence>
<keyword evidence="3" id="KW-0809">Transit peptide</keyword>
<evidence type="ECO:0000256" key="6">
    <source>
        <dbReference type="ARBA" id="ARBA00023274"/>
    </source>
</evidence>
<dbReference type="AlphaFoldDB" id="A0A1E3HTD9"/>
<evidence type="ECO:0000256" key="5">
    <source>
        <dbReference type="ARBA" id="ARBA00023128"/>
    </source>
</evidence>
<evidence type="ECO:0000256" key="1">
    <source>
        <dbReference type="ARBA" id="ARBA00004173"/>
    </source>
</evidence>
<evidence type="ECO:0000313" key="8">
    <source>
        <dbReference type="EMBL" id="ODN79628.1"/>
    </source>
</evidence>
<dbReference type="GO" id="GO:0006412">
    <property type="term" value="P:translation"/>
    <property type="evidence" value="ECO:0007669"/>
    <property type="project" value="TreeGrafter"/>
</dbReference>
<evidence type="ECO:0000256" key="4">
    <source>
        <dbReference type="ARBA" id="ARBA00022980"/>
    </source>
</evidence>
<dbReference type="Pfam" id="PF09809">
    <property type="entry name" value="MRP-L27"/>
    <property type="match status" value="1"/>
</dbReference>
<comment type="caution">
    <text evidence="8">The sequence shown here is derived from an EMBL/GenBank/DDBJ whole genome shotgun (WGS) entry which is preliminary data.</text>
</comment>
<dbReference type="PANTHER" id="PTHR21338:SF0">
    <property type="entry name" value="LARGE RIBOSOMAL SUBUNIT PROTEIN ML41"/>
    <property type="match status" value="1"/>
</dbReference>
<dbReference type="PANTHER" id="PTHR21338">
    <property type="entry name" value="MITOCHONDRIAL RIBOSOMAL PROTEIN L41"/>
    <property type="match status" value="1"/>
</dbReference>
<evidence type="ECO:0000256" key="7">
    <source>
        <dbReference type="SAM" id="MobiDB-lite"/>
    </source>
</evidence>
<name>A0A1E3HTD9_9TREE</name>
<feature type="region of interest" description="Disordered" evidence="7">
    <location>
        <begin position="1"/>
        <end position="44"/>
    </location>
</feature>
<evidence type="ECO:0000256" key="2">
    <source>
        <dbReference type="ARBA" id="ARBA00010152"/>
    </source>
</evidence>
<dbReference type="GeneID" id="30154879"/>
<dbReference type="InterPro" id="IPR019189">
    <property type="entry name" value="Ribosomal_mL41"/>
</dbReference>
<dbReference type="RefSeq" id="XP_018994475.1">
    <property type="nucleotide sequence ID" value="XM_019137449.1"/>
</dbReference>
<gene>
    <name evidence="8" type="ORF">L202_03570</name>
</gene>
<evidence type="ECO:0000313" key="9">
    <source>
        <dbReference type="Proteomes" id="UP000094065"/>
    </source>
</evidence>
<keyword evidence="9" id="KW-1185">Reference proteome</keyword>
<reference evidence="8 9" key="1">
    <citation type="submission" date="2016-06" db="EMBL/GenBank/DDBJ databases">
        <title>Evolution of pathogenesis and genome organization in the Tremellales.</title>
        <authorList>
            <person name="Cuomo C."/>
            <person name="Litvintseva A."/>
            <person name="Heitman J."/>
            <person name="Chen Y."/>
            <person name="Sun S."/>
            <person name="Springer D."/>
            <person name="Dromer F."/>
            <person name="Young S."/>
            <person name="Zeng Q."/>
            <person name="Chapman S."/>
            <person name="Gujja S."/>
            <person name="Saif S."/>
            <person name="Birren B."/>
        </authorList>
    </citation>
    <scope>NUCLEOTIDE SEQUENCE [LARGE SCALE GENOMIC DNA]</scope>
    <source>
        <strain evidence="8 9">CBS 6039</strain>
    </source>
</reference>
<protein>
    <recommendedName>
        <fullName evidence="10">Ribosomal protein L27</fullName>
    </recommendedName>
</protein>
<organism evidence="8 9">
    <name type="scientific">Cryptococcus amylolentus CBS 6039</name>
    <dbReference type="NCBI Taxonomy" id="1295533"/>
    <lineage>
        <taxon>Eukaryota</taxon>
        <taxon>Fungi</taxon>
        <taxon>Dikarya</taxon>
        <taxon>Basidiomycota</taxon>
        <taxon>Agaricomycotina</taxon>
        <taxon>Tremellomycetes</taxon>
        <taxon>Tremellales</taxon>
        <taxon>Cryptococcaceae</taxon>
        <taxon>Cryptococcus</taxon>
    </lineage>
</organism>
<accession>A0A1E3HTD9</accession>
<proteinExistence type="inferred from homology"/>
<keyword evidence="4" id="KW-0689">Ribosomal protein</keyword>
<comment type="subcellular location">
    <subcellularLocation>
        <location evidence="1">Mitochondrion</location>
    </subcellularLocation>
</comment>
<dbReference type="GO" id="GO:0003735">
    <property type="term" value="F:structural constituent of ribosome"/>
    <property type="evidence" value="ECO:0007669"/>
    <property type="project" value="InterPro"/>
</dbReference>
<comment type="similarity">
    <text evidence="2">Belongs to the mitochondrion-specific ribosomal protein mL41 family.</text>
</comment>
<dbReference type="EMBL" id="AWGJ01000005">
    <property type="protein sequence ID" value="ODN79628.1"/>
    <property type="molecule type" value="Genomic_DNA"/>
</dbReference>
<dbReference type="Proteomes" id="UP000094065">
    <property type="component" value="Unassembled WGS sequence"/>
</dbReference>